<proteinExistence type="predicted"/>
<keyword evidence="2" id="KW-1185">Reference proteome</keyword>
<dbReference type="Proteomes" id="UP001430953">
    <property type="component" value="Unassembled WGS sequence"/>
</dbReference>
<reference evidence="1 2" key="1">
    <citation type="submission" date="2023-03" db="EMBL/GenBank/DDBJ databases">
        <title>High recombination rates correlate with genetic variation in Cardiocondyla obscurior ants.</title>
        <authorList>
            <person name="Errbii M."/>
        </authorList>
    </citation>
    <scope>NUCLEOTIDE SEQUENCE [LARGE SCALE GENOMIC DNA]</scope>
    <source>
        <strain evidence="1">Alpha-2009</strain>
        <tissue evidence="1">Whole body</tissue>
    </source>
</reference>
<dbReference type="AlphaFoldDB" id="A0AAW2E946"/>
<accession>A0AAW2E946</accession>
<evidence type="ECO:0000313" key="1">
    <source>
        <dbReference type="EMBL" id="KAL0099752.1"/>
    </source>
</evidence>
<name>A0AAW2E946_9HYME</name>
<protein>
    <submittedName>
        <fullName evidence="1">Uncharacterized protein</fullName>
    </submittedName>
</protein>
<comment type="caution">
    <text evidence="1">The sequence shown here is derived from an EMBL/GenBank/DDBJ whole genome shotgun (WGS) entry which is preliminary data.</text>
</comment>
<dbReference type="EMBL" id="JADYXP020000027">
    <property type="protein sequence ID" value="KAL0099752.1"/>
    <property type="molecule type" value="Genomic_DNA"/>
</dbReference>
<sequence length="95" mass="11120">MNSIRCYVRMIRSYIYIFFFIKKKKKKKSILMNALCKSLRVRHDLLRGGQVNISSRAIFEIKMNCLHFESIIITKAVALPGDNERVRGDVEIARD</sequence>
<gene>
    <name evidence="1" type="ORF">PUN28_019869</name>
</gene>
<evidence type="ECO:0000313" key="2">
    <source>
        <dbReference type="Proteomes" id="UP001430953"/>
    </source>
</evidence>
<organism evidence="1 2">
    <name type="scientific">Cardiocondyla obscurior</name>
    <dbReference type="NCBI Taxonomy" id="286306"/>
    <lineage>
        <taxon>Eukaryota</taxon>
        <taxon>Metazoa</taxon>
        <taxon>Ecdysozoa</taxon>
        <taxon>Arthropoda</taxon>
        <taxon>Hexapoda</taxon>
        <taxon>Insecta</taxon>
        <taxon>Pterygota</taxon>
        <taxon>Neoptera</taxon>
        <taxon>Endopterygota</taxon>
        <taxon>Hymenoptera</taxon>
        <taxon>Apocrita</taxon>
        <taxon>Aculeata</taxon>
        <taxon>Formicoidea</taxon>
        <taxon>Formicidae</taxon>
        <taxon>Myrmicinae</taxon>
        <taxon>Cardiocondyla</taxon>
    </lineage>
</organism>